<dbReference type="NCBIfam" id="TIGR02205">
    <property type="entry name" value="septum_zipA"/>
    <property type="match status" value="1"/>
</dbReference>
<evidence type="ECO:0000256" key="9">
    <source>
        <dbReference type="RuleBase" id="RU003612"/>
    </source>
</evidence>
<dbReference type="Proteomes" id="UP000191820">
    <property type="component" value="Chromosome"/>
</dbReference>
<keyword evidence="4 8" id="KW-0812">Transmembrane</keyword>
<dbReference type="PANTHER" id="PTHR38685:SF1">
    <property type="entry name" value="CELL DIVISION PROTEIN ZIPA"/>
    <property type="match status" value="1"/>
</dbReference>
<evidence type="ECO:0000256" key="8">
    <source>
        <dbReference type="HAMAP-Rule" id="MF_00509"/>
    </source>
</evidence>
<evidence type="ECO:0000256" key="5">
    <source>
        <dbReference type="ARBA" id="ARBA00022989"/>
    </source>
</evidence>
<gene>
    <name evidence="8" type="primary">zipA</name>
    <name evidence="12" type="ORF">SJ2017_2618</name>
</gene>
<evidence type="ECO:0000256" key="10">
    <source>
        <dbReference type="SAM" id="MobiDB-lite"/>
    </source>
</evidence>
<evidence type="ECO:0000313" key="12">
    <source>
        <dbReference type="EMBL" id="ARD22907.1"/>
    </source>
</evidence>
<feature type="transmembrane region" description="Helical" evidence="8">
    <location>
        <begin position="6"/>
        <end position="27"/>
    </location>
</feature>
<comment type="function">
    <text evidence="8 9">Essential cell division protein that stabilizes the FtsZ protofilaments by cross-linking them and that serves as a cytoplasmic membrane anchor for the Z ring. Also required for the recruitment to the septal ring of downstream cell division proteins.</text>
</comment>
<dbReference type="GO" id="GO:0051301">
    <property type="term" value="P:cell division"/>
    <property type="evidence" value="ECO:0007669"/>
    <property type="project" value="UniProtKB-KW"/>
</dbReference>
<feature type="region of interest" description="Disordered" evidence="10">
    <location>
        <begin position="32"/>
        <end position="128"/>
    </location>
</feature>
<comment type="similarity">
    <text evidence="8 9">Belongs to the ZipA family.</text>
</comment>
<comment type="subunit">
    <text evidence="8">Interacts with FtsZ via their C-terminal domains.</text>
</comment>
<evidence type="ECO:0000256" key="6">
    <source>
        <dbReference type="ARBA" id="ARBA00023136"/>
    </source>
</evidence>
<evidence type="ECO:0000256" key="3">
    <source>
        <dbReference type="ARBA" id="ARBA00022618"/>
    </source>
</evidence>
<sequence length="361" mass="39593">MEDFQLVLFVLGAIAIIAVLVHGFWSIRKQQPKSLKDNPMTGFYKDQAQQRDSQGFDADGIGEVRRVKVDSDTSEGAKVEPSPIPTPSGHQPDNNDVEINEVGSKKGIGLQNQSAVNTQAPSYHPERKEPVLKVSEPVQETIAEIQPAVEEHVPTQQALFAEDSYSQPQSNQVETMTTADVEPAESKQDASVAQAAVNETVKPTLQETTSQDAVIDTAEPEEPLGEPQDVLVLHVVAREGEQMHGAELLPSLLSLNFKFGDMDIFHRHLDNAGNGKVLFSMANMLKPGVFDPDNMEQFVTQGVVLFMTLPCHGDPLMNFSIMLNSAQQLADDLGAEVLDGQRQPWTDSTKQEYLGRIRVVA</sequence>
<accession>A0ABN4YEM2</accession>
<dbReference type="RefSeq" id="WP_080916068.1">
    <property type="nucleotide sequence ID" value="NZ_CANMJJ010000011.1"/>
</dbReference>
<dbReference type="SMART" id="SM00771">
    <property type="entry name" value="ZipA_C"/>
    <property type="match status" value="1"/>
</dbReference>
<dbReference type="Pfam" id="PF04354">
    <property type="entry name" value="ZipA_C"/>
    <property type="match status" value="1"/>
</dbReference>
<keyword evidence="13" id="KW-1185">Reference proteome</keyword>
<reference evidence="12 13" key="1">
    <citation type="submission" date="2017-03" db="EMBL/GenBank/DDBJ databases">
        <title>Genome sequencing of Shewanella japonica KCTC 22435.</title>
        <authorList>
            <person name="Kim K.M."/>
        </authorList>
    </citation>
    <scope>NUCLEOTIDE SEQUENCE [LARGE SCALE GENOMIC DNA]</scope>
    <source>
        <strain evidence="12 13">KCTC 22435</strain>
    </source>
</reference>
<proteinExistence type="inferred from homology"/>
<feature type="compositionally biased region" description="Basic and acidic residues" evidence="10">
    <location>
        <begin position="62"/>
        <end position="78"/>
    </location>
</feature>
<keyword evidence="7 8" id="KW-0131">Cell cycle</keyword>
<keyword evidence="3 8" id="KW-0132">Cell division</keyword>
<dbReference type="PANTHER" id="PTHR38685">
    <property type="entry name" value="CELL DIVISION PROTEIN ZIPA"/>
    <property type="match status" value="1"/>
</dbReference>
<dbReference type="InterPro" id="IPR011919">
    <property type="entry name" value="Cell_div_ZipA"/>
</dbReference>
<keyword evidence="2 8" id="KW-0997">Cell inner membrane</keyword>
<evidence type="ECO:0000256" key="1">
    <source>
        <dbReference type="ARBA" id="ARBA00022475"/>
    </source>
</evidence>
<evidence type="ECO:0000256" key="4">
    <source>
        <dbReference type="ARBA" id="ARBA00022692"/>
    </source>
</evidence>
<keyword evidence="6 8" id="KW-0472">Membrane</keyword>
<dbReference type="HAMAP" id="MF_00509">
    <property type="entry name" value="ZipA"/>
    <property type="match status" value="1"/>
</dbReference>
<dbReference type="SUPFAM" id="SSF64383">
    <property type="entry name" value="Cell-division protein ZipA, C-terminal domain"/>
    <property type="match status" value="1"/>
</dbReference>
<feature type="compositionally biased region" description="Polar residues" evidence="10">
    <location>
        <begin position="110"/>
        <end position="121"/>
    </location>
</feature>
<feature type="domain" description="ZipA C-terminal FtsZ-binding" evidence="11">
    <location>
        <begin position="227"/>
        <end position="357"/>
    </location>
</feature>
<keyword evidence="5 8" id="KW-1133">Transmembrane helix</keyword>
<evidence type="ECO:0000256" key="7">
    <source>
        <dbReference type="ARBA" id="ARBA00023306"/>
    </source>
</evidence>
<organism evidence="12 13">
    <name type="scientific">Shewanella japonica</name>
    <dbReference type="NCBI Taxonomy" id="93973"/>
    <lineage>
        <taxon>Bacteria</taxon>
        <taxon>Pseudomonadati</taxon>
        <taxon>Pseudomonadota</taxon>
        <taxon>Gammaproteobacteria</taxon>
        <taxon>Alteromonadales</taxon>
        <taxon>Shewanellaceae</taxon>
        <taxon>Shewanella</taxon>
    </lineage>
</organism>
<name>A0ABN4YEM2_9GAMM</name>
<dbReference type="EMBL" id="CP020472">
    <property type="protein sequence ID" value="ARD22907.1"/>
    <property type="molecule type" value="Genomic_DNA"/>
</dbReference>
<protein>
    <recommendedName>
        <fullName evidence="8 9">Cell division protein ZipA</fullName>
    </recommendedName>
</protein>
<evidence type="ECO:0000313" key="13">
    <source>
        <dbReference type="Proteomes" id="UP000191820"/>
    </source>
</evidence>
<evidence type="ECO:0000256" key="2">
    <source>
        <dbReference type="ARBA" id="ARBA00022519"/>
    </source>
</evidence>
<dbReference type="InterPro" id="IPR007449">
    <property type="entry name" value="ZipA_FtsZ-bd_C"/>
</dbReference>
<dbReference type="InterPro" id="IPR036765">
    <property type="entry name" value="ZipA_FtsZ-bd_C_sf"/>
</dbReference>
<comment type="subcellular location">
    <subcellularLocation>
        <location evidence="8">Cell inner membrane</location>
        <topology evidence="8">Single-pass type I membrane protein</topology>
    </subcellularLocation>
    <text evidence="8">Localizes to the Z ring in an FtsZ-dependent manner.</text>
</comment>
<keyword evidence="1 8" id="KW-1003">Cell membrane</keyword>
<evidence type="ECO:0000259" key="11">
    <source>
        <dbReference type="SMART" id="SM00771"/>
    </source>
</evidence>
<dbReference type="Gene3D" id="3.30.1400.10">
    <property type="entry name" value="ZipA, C-terminal FtsZ-binding domain"/>
    <property type="match status" value="1"/>
</dbReference>